<dbReference type="InterPro" id="IPR003690">
    <property type="entry name" value="MTERF"/>
</dbReference>
<dbReference type="Gene3D" id="1.25.70.10">
    <property type="entry name" value="Transcription termination factor 3, mitochondrial"/>
    <property type="match status" value="1"/>
</dbReference>
<dbReference type="PANTHER" id="PTHR13068">
    <property type="entry name" value="CGI-12 PROTEIN-RELATED"/>
    <property type="match status" value="1"/>
</dbReference>
<evidence type="ECO:0000256" key="4">
    <source>
        <dbReference type="SAM" id="Phobius"/>
    </source>
</evidence>
<evidence type="ECO:0000256" key="3">
    <source>
        <dbReference type="ARBA" id="ARBA00022946"/>
    </source>
</evidence>
<comment type="caution">
    <text evidence="5">The sequence shown here is derived from an EMBL/GenBank/DDBJ whole genome shotgun (WGS) entry which is preliminary data.</text>
</comment>
<keyword evidence="4" id="KW-1133">Transmembrane helix</keyword>
<dbReference type="Proteomes" id="UP000734854">
    <property type="component" value="Unassembled WGS sequence"/>
</dbReference>
<dbReference type="EMBL" id="JACMSC010000003">
    <property type="protein sequence ID" value="KAG6527060.1"/>
    <property type="molecule type" value="Genomic_DNA"/>
</dbReference>
<proteinExistence type="inferred from homology"/>
<dbReference type="InterPro" id="IPR038538">
    <property type="entry name" value="MTERF_sf"/>
</dbReference>
<sequence>MIRRLCAAVHRQLQVASSLGHRRTAAAASRPHLLGFVKPSSVSSVGAVDPSSLTASLLTRSCEISDHAALSISKKVKLDGLGQAVSVLALLKDYGFDDAHLVRLVDRLPRVLSMDVEKTLKPKLEFYCGISLVGTALQEILSASPWLLLTCSVENRLLPNAELLKSILKTNANLVGALKHTPWLITFDTRTVVLPKVDALRAYGVPDEVILVLFTRYSYALLTDAARFNDAFDEIKKMGICQKKPIFAHALGALAGLPKKKREEKVENLRALGWSQNHILEAFAKHPHIVLASIEKIRKTAKFVEEKLGWTPENTVKNPSLLSMSLEKRMMPRYAVLSILMHKGLIKTGFTGKHFLISSNKFQMNFVTKYRDEAPEIVEAYQRSGQCHSNIGDGVLVVLVSDGVLLPEEIPHPLRSLPHHRLSWLDSGASSSIIVFILSSVIFASALTMGVVGTEKSISMIKHHEYMGFLSFCN</sequence>
<reference evidence="5 6" key="1">
    <citation type="submission" date="2020-08" db="EMBL/GenBank/DDBJ databases">
        <title>Plant Genome Project.</title>
        <authorList>
            <person name="Zhang R.-G."/>
        </authorList>
    </citation>
    <scope>NUCLEOTIDE SEQUENCE [LARGE SCALE GENOMIC DNA]</scope>
    <source>
        <tissue evidence="5">Rhizome</tissue>
    </source>
</reference>
<dbReference type="PANTHER" id="PTHR13068:SF236">
    <property type="entry name" value="OS02G0749800 PROTEIN"/>
    <property type="match status" value="1"/>
</dbReference>
<organism evidence="5 6">
    <name type="scientific">Zingiber officinale</name>
    <name type="common">Ginger</name>
    <name type="synonym">Amomum zingiber</name>
    <dbReference type="NCBI Taxonomy" id="94328"/>
    <lineage>
        <taxon>Eukaryota</taxon>
        <taxon>Viridiplantae</taxon>
        <taxon>Streptophyta</taxon>
        <taxon>Embryophyta</taxon>
        <taxon>Tracheophyta</taxon>
        <taxon>Spermatophyta</taxon>
        <taxon>Magnoliopsida</taxon>
        <taxon>Liliopsida</taxon>
        <taxon>Zingiberales</taxon>
        <taxon>Zingiberaceae</taxon>
        <taxon>Zingiber</taxon>
    </lineage>
</organism>
<keyword evidence="4" id="KW-0472">Membrane</keyword>
<accession>A0A8J5LNL8</accession>
<gene>
    <name evidence="5" type="ORF">ZIOFF_009153</name>
</gene>
<evidence type="ECO:0008006" key="7">
    <source>
        <dbReference type="Google" id="ProtNLM"/>
    </source>
</evidence>
<evidence type="ECO:0000313" key="5">
    <source>
        <dbReference type="EMBL" id="KAG6527060.1"/>
    </source>
</evidence>
<keyword evidence="4" id="KW-0812">Transmembrane</keyword>
<keyword evidence="6" id="KW-1185">Reference proteome</keyword>
<keyword evidence="3" id="KW-0809">Transit peptide</keyword>
<evidence type="ECO:0000313" key="6">
    <source>
        <dbReference type="Proteomes" id="UP000734854"/>
    </source>
</evidence>
<dbReference type="GO" id="GO:0006353">
    <property type="term" value="P:DNA-templated transcription termination"/>
    <property type="evidence" value="ECO:0007669"/>
    <property type="project" value="UniProtKB-KW"/>
</dbReference>
<feature type="transmembrane region" description="Helical" evidence="4">
    <location>
        <begin position="433"/>
        <end position="452"/>
    </location>
</feature>
<evidence type="ECO:0000256" key="2">
    <source>
        <dbReference type="ARBA" id="ARBA00022472"/>
    </source>
</evidence>
<keyword evidence="2" id="KW-0804">Transcription</keyword>
<comment type="similarity">
    <text evidence="1">Belongs to the mTERF family.</text>
</comment>
<dbReference type="AlphaFoldDB" id="A0A8J5LNL8"/>
<dbReference type="SMART" id="SM00733">
    <property type="entry name" value="Mterf"/>
    <property type="match status" value="5"/>
</dbReference>
<name>A0A8J5LNL8_ZINOF</name>
<protein>
    <recommendedName>
        <fullName evidence="7">Mitochondrial transcription termination factor family protein</fullName>
    </recommendedName>
</protein>
<dbReference type="Pfam" id="PF02536">
    <property type="entry name" value="mTERF"/>
    <property type="match status" value="1"/>
</dbReference>
<keyword evidence="2" id="KW-0805">Transcription regulation</keyword>
<dbReference type="FunFam" id="1.25.70.10:FF:000001">
    <property type="entry name" value="Mitochondrial transcription termination factor-like"/>
    <property type="match status" value="1"/>
</dbReference>
<dbReference type="GO" id="GO:0003676">
    <property type="term" value="F:nucleic acid binding"/>
    <property type="evidence" value="ECO:0007669"/>
    <property type="project" value="InterPro"/>
</dbReference>
<keyword evidence="2" id="KW-0806">Transcription termination</keyword>
<evidence type="ECO:0000256" key="1">
    <source>
        <dbReference type="ARBA" id="ARBA00007692"/>
    </source>
</evidence>